<dbReference type="InterPro" id="IPR024079">
    <property type="entry name" value="MetalloPept_cat_dom_sf"/>
</dbReference>
<dbReference type="EMBL" id="VSWD01000011">
    <property type="protein sequence ID" value="KAK3087849.1"/>
    <property type="molecule type" value="Genomic_DNA"/>
</dbReference>
<dbReference type="Gene3D" id="3.40.390.10">
    <property type="entry name" value="Collagenase (Catalytic Domain)"/>
    <property type="match status" value="1"/>
</dbReference>
<feature type="compositionally biased region" description="Basic and acidic residues" evidence="2">
    <location>
        <begin position="290"/>
        <end position="304"/>
    </location>
</feature>
<protein>
    <recommendedName>
        <fullName evidence="3">Peptidase M12B domain-containing protein</fullName>
    </recommendedName>
</protein>
<dbReference type="AlphaFoldDB" id="A0AA88XP10"/>
<feature type="binding site" evidence="1">
    <location>
        <position position="120"/>
    </location>
    <ligand>
        <name>Zn(2+)</name>
        <dbReference type="ChEBI" id="CHEBI:29105"/>
        <note>catalytic</note>
    </ligand>
</feature>
<feature type="compositionally biased region" description="Polar residues" evidence="2">
    <location>
        <begin position="402"/>
        <end position="416"/>
    </location>
</feature>
<evidence type="ECO:0000313" key="5">
    <source>
        <dbReference type="Proteomes" id="UP001186944"/>
    </source>
</evidence>
<feature type="compositionally biased region" description="Low complexity" evidence="2">
    <location>
        <begin position="276"/>
        <end position="289"/>
    </location>
</feature>
<keyword evidence="1" id="KW-0479">Metal-binding</keyword>
<feature type="compositionally biased region" description="Low complexity" evidence="2">
    <location>
        <begin position="332"/>
        <end position="345"/>
    </location>
</feature>
<evidence type="ECO:0000259" key="3">
    <source>
        <dbReference type="PROSITE" id="PS50215"/>
    </source>
</evidence>
<feature type="compositionally biased region" description="Polar residues" evidence="2">
    <location>
        <begin position="346"/>
        <end position="359"/>
    </location>
</feature>
<feature type="region of interest" description="Disordered" evidence="2">
    <location>
        <begin position="447"/>
        <end position="471"/>
    </location>
</feature>
<dbReference type="Proteomes" id="UP001186944">
    <property type="component" value="Unassembled WGS sequence"/>
</dbReference>
<dbReference type="SUPFAM" id="SSF55486">
    <property type="entry name" value="Metalloproteases ('zincins'), catalytic domain"/>
    <property type="match status" value="1"/>
</dbReference>
<evidence type="ECO:0000313" key="4">
    <source>
        <dbReference type="EMBL" id="KAK3087849.1"/>
    </source>
</evidence>
<sequence length="471" mass="51922">NINSWADMADASIPEREKDVYTKQRMVEFYQHIVTGHTRTPPWTDHYATCPGCDTVDDYLVLKSFSEWAWMYLQKIIRHDHAALFTGYKSLQIQLIEEKRNALSVHVAAHELGHNFGARHDGKTGAESCSADDKYLMASKMSRVDNPVMAGNPWSFSSCSRSSIHGYIENLIRDLTLSTVKDNEMGFCIILNSVCLVLPPSRLECDMLRVSLLESPELRMSTDLSSRRHSVFKPKETCPFGNDPVYNCSVQDCIIGSFTHPLCCQFCKQYITSSSTSVTSSLPSTTAVSRDSETSTVTKHEEGHTNGLTSVCPCAGNEKSSTASTPQQFEKTSTASSTAHSGASSELPTESTTSAQQEMSSSSATTLTSNTPFSDLTSRITTYIPSTSETLKSSTTVVSTTQHPISTTTDMKTTPGLQMRTREYHSTLSTIYTASSTSKPEITSTGIKNYEFTSQSDNRKDIESFPSERPS</sequence>
<keyword evidence="1" id="KW-0862">Zinc</keyword>
<name>A0AA88XP10_PINIB</name>
<feature type="region of interest" description="Disordered" evidence="2">
    <location>
        <begin position="390"/>
        <end position="418"/>
    </location>
</feature>
<dbReference type="GO" id="GO:0004222">
    <property type="term" value="F:metalloendopeptidase activity"/>
    <property type="evidence" value="ECO:0007669"/>
    <property type="project" value="InterPro"/>
</dbReference>
<dbReference type="GO" id="GO:0006508">
    <property type="term" value="P:proteolysis"/>
    <property type="evidence" value="ECO:0007669"/>
    <property type="project" value="InterPro"/>
</dbReference>
<proteinExistence type="predicted"/>
<feature type="active site" evidence="1">
    <location>
        <position position="111"/>
    </location>
</feature>
<dbReference type="GO" id="GO:0046872">
    <property type="term" value="F:metal ion binding"/>
    <property type="evidence" value="ECO:0007669"/>
    <property type="project" value="UniProtKB-KW"/>
</dbReference>
<accession>A0AA88XP10</accession>
<gene>
    <name evidence="4" type="ORF">FSP39_011461</name>
</gene>
<feature type="region of interest" description="Disordered" evidence="2">
    <location>
        <begin position="276"/>
        <end position="374"/>
    </location>
</feature>
<feature type="binding site" evidence="1">
    <location>
        <position position="110"/>
    </location>
    <ligand>
        <name>Zn(2+)</name>
        <dbReference type="ChEBI" id="CHEBI:29105"/>
        <note>catalytic</note>
    </ligand>
</feature>
<evidence type="ECO:0000256" key="1">
    <source>
        <dbReference type="PROSITE-ProRule" id="PRU00276"/>
    </source>
</evidence>
<organism evidence="4 5">
    <name type="scientific">Pinctada imbricata</name>
    <name type="common">Atlantic pearl-oyster</name>
    <name type="synonym">Pinctada martensii</name>
    <dbReference type="NCBI Taxonomy" id="66713"/>
    <lineage>
        <taxon>Eukaryota</taxon>
        <taxon>Metazoa</taxon>
        <taxon>Spiralia</taxon>
        <taxon>Lophotrochozoa</taxon>
        <taxon>Mollusca</taxon>
        <taxon>Bivalvia</taxon>
        <taxon>Autobranchia</taxon>
        <taxon>Pteriomorphia</taxon>
        <taxon>Pterioida</taxon>
        <taxon>Pterioidea</taxon>
        <taxon>Pteriidae</taxon>
        <taxon>Pinctada</taxon>
    </lineage>
</organism>
<feature type="compositionally biased region" description="Polar residues" evidence="2">
    <location>
        <begin position="447"/>
        <end position="456"/>
    </location>
</feature>
<feature type="compositionally biased region" description="Polar residues" evidence="2">
    <location>
        <begin position="318"/>
        <end position="331"/>
    </location>
</feature>
<feature type="non-terminal residue" evidence="4">
    <location>
        <position position="1"/>
    </location>
</feature>
<keyword evidence="5" id="KW-1185">Reference proteome</keyword>
<reference evidence="4" key="1">
    <citation type="submission" date="2019-08" db="EMBL/GenBank/DDBJ databases">
        <title>The improved chromosome-level genome for the pearl oyster Pinctada fucata martensii using PacBio sequencing and Hi-C.</title>
        <authorList>
            <person name="Zheng Z."/>
        </authorList>
    </citation>
    <scope>NUCLEOTIDE SEQUENCE</scope>
    <source>
        <strain evidence="4">ZZ-2019</strain>
        <tissue evidence="4">Adductor muscle</tissue>
    </source>
</reference>
<dbReference type="InterPro" id="IPR001590">
    <property type="entry name" value="Peptidase_M12B"/>
</dbReference>
<evidence type="ECO:0000256" key="2">
    <source>
        <dbReference type="SAM" id="MobiDB-lite"/>
    </source>
</evidence>
<feature type="domain" description="Peptidase M12B" evidence="3">
    <location>
        <begin position="107"/>
        <end position="170"/>
    </location>
</feature>
<feature type="compositionally biased region" description="Low complexity" evidence="2">
    <location>
        <begin position="360"/>
        <end position="371"/>
    </location>
</feature>
<feature type="compositionally biased region" description="Low complexity" evidence="2">
    <location>
        <begin position="390"/>
        <end position="401"/>
    </location>
</feature>
<comment type="caution">
    <text evidence="1">Lacks conserved residue(s) required for the propagation of feature annotation.</text>
</comment>
<feature type="binding site" evidence="1">
    <location>
        <position position="114"/>
    </location>
    <ligand>
        <name>Zn(2+)</name>
        <dbReference type="ChEBI" id="CHEBI:29105"/>
        <note>catalytic</note>
    </ligand>
</feature>
<dbReference type="Pfam" id="PF13688">
    <property type="entry name" value="Reprolysin_5"/>
    <property type="match status" value="1"/>
</dbReference>
<dbReference type="PROSITE" id="PS50215">
    <property type="entry name" value="ADAM_MEPRO"/>
    <property type="match status" value="1"/>
</dbReference>
<comment type="caution">
    <text evidence="4">The sequence shown here is derived from an EMBL/GenBank/DDBJ whole genome shotgun (WGS) entry which is preliminary data.</text>
</comment>